<name>F0U9S3_AJEC8</name>
<proteinExistence type="predicted"/>
<dbReference type="AlphaFoldDB" id="F0U9S3"/>
<evidence type="ECO:0000313" key="2">
    <source>
        <dbReference type="Proteomes" id="UP000008142"/>
    </source>
</evidence>
<gene>
    <name evidence="1" type="ORF">HCEG_01960</name>
</gene>
<dbReference type="HOGENOM" id="CLU_2637516_0_0_1"/>
<organism evidence="2">
    <name type="scientific">Ajellomyces capsulatus (strain H88)</name>
    <name type="common">Darling's disease fungus</name>
    <name type="synonym">Histoplasma capsulatum</name>
    <dbReference type="NCBI Taxonomy" id="544711"/>
    <lineage>
        <taxon>Eukaryota</taxon>
        <taxon>Fungi</taxon>
        <taxon>Dikarya</taxon>
        <taxon>Ascomycota</taxon>
        <taxon>Pezizomycotina</taxon>
        <taxon>Eurotiomycetes</taxon>
        <taxon>Eurotiomycetidae</taxon>
        <taxon>Onygenales</taxon>
        <taxon>Ajellomycetaceae</taxon>
        <taxon>Histoplasma</taxon>
    </lineage>
</organism>
<dbReference type="Proteomes" id="UP000008142">
    <property type="component" value="Unassembled WGS sequence"/>
</dbReference>
<evidence type="ECO:0000313" key="1">
    <source>
        <dbReference type="EMBL" id="EGC42745.1"/>
    </source>
</evidence>
<protein>
    <submittedName>
        <fullName evidence="1">Uncharacterized protein</fullName>
    </submittedName>
</protein>
<reference evidence="2" key="1">
    <citation type="submission" date="2008-07" db="EMBL/GenBank/DDBJ databases">
        <title>Annotation of Ajellomyces capsulatus strain H88.</title>
        <authorList>
            <person name="Champion M."/>
            <person name="Cuomo C."/>
            <person name="Ma L.-J."/>
            <person name="Henn M.R."/>
            <person name="Sil A."/>
            <person name="Goldman B."/>
            <person name="Young S.K."/>
            <person name="Kodira C.D."/>
            <person name="Zeng Q."/>
            <person name="Koehrsen M."/>
            <person name="Alvarado L."/>
            <person name="Berlin A."/>
            <person name="Borenstein D."/>
            <person name="Chen Z."/>
            <person name="Engels R."/>
            <person name="Freedman E."/>
            <person name="Gellesch M."/>
            <person name="Goldberg J."/>
            <person name="Griggs A."/>
            <person name="Gujja S."/>
            <person name="Heiman D."/>
            <person name="Hepburn T."/>
            <person name="Howarth C."/>
            <person name="Jen D."/>
            <person name="Larson L."/>
            <person name="Lewis B."/>
            <person name="Mehta T."/>
            <person name="Park D."/>
            <person name="Pearson M."/>
            <person name="Roberts A."/>
            <person name="Saif S."/>
            <person name="Shea T."/>
            <person name="Shenoy N."/>
            <person name="Sisk P."/>
            <person name="Stolte C."/>
            <person name="Sykes S."/>
            <person name="Walk T."/>
            <person name="White J."/>
            <person name="Yandava C."/>
            <person name="Klein B."/>
            <person name="McEwen J.G."/>
            <person name="Puccia R."/>
            <person name="Goldman G.H."/>
            <person name="Felipe M.S."/>
            <person name="Nino-Vega G."/>
            <person name="San-Blas G."/>
            <person name="Taylor J."/>
            <person name="Mendoza L."/>
            <person name="Galagan J."/>
            <person name="Nusbaum C."/>
            <person name="Birren B."/>
        </authorList>
    </citation>
    <scope>NUCLEOTIDE SEQUENCE [LARGE SCALE GENOMIC DNA]</scope>
    <source>
        <strain evidence="2">H88</strain>
    </source>
</reference>
<accession>F0U9S3</accession>
<sequence length="77" mass="9030">MVVRPASPSPILSLISRHTFTDMFPLARANNSLRLRRRSALRISSWYQAVNRTNVNTHSTHLPPRPSYYYIRRMYIG</sequence>
<dbReference type="EMBL" id="DS990637">
    <property type="protein sequence ID" value="EGC42745.1"/>
    <property type="molecule type" value="Genomic_DNA"/>
</dbReference>